<comment type="caution">
    <text evidence="1">The sequence shown here is derived from an EMBL/GenBank/DDBJ whole genome shotgun (WGS) entry which is preliminary data.</text>
</comment>
<accession>A0ABV2EGM7</accession>
<organism evidence="1 2">
    <name type="scientific">Phenylobacterium koreense</name>
    <dbReference type="NCBI Taxonomy" id="266125"/>
    <lineage>
        <taxon>Bacteria</taxon>
        <taxon>Pseudomonadati</taxon>
        <taxon>Pseudomonadota</taxon>
        <taxon>Alphaproteobacteria</taxon>
        <taxon>Caulobacterales</taxon>
        <taxon>Caulobacteraceae</taxon>
        <taxon>Phenylobacterium</taxon>
    </lineage>
</organism>
<protein>
    <recommendedName>
        <fullName evidence="3">N-acetyltransferase</fullName>
    </recommendedName>
</protein>
<dbReference type="EMBL" id="JBEPLU010000001">
    <property type="protein sequence ID" value="MET3526194.1"/>
    <property type="molecule type" value="Genomic_DNA"/>
</dbReference>
<dbReference type="Proteomes" id="UP001549110">
    <property type="component" value="Unassembled WGS sequence"/>
</dbReference>
<reference evidence="1 2" key="1">
    <citation type="submission" date="2024-06" db="EMBL/GenBank/DDBJ databases">
        <title>Genomic Encyclopedia of Type Strains, Phase IV (KMG-IV): sequencing the most valuable type-strain genomes for metagenomic binning, comparative biology and taxonomic classification.</title>
        <authorList>
            <person name="Goeker M."/>
        </authorList>
    </citation>
    <scope>NUCLEOTIDE SEQUENCE [LARGE SCALE GENOMIC DNA]</scope>
    <source>
        <strain evidence="1 2">DSM 17809</strain>
    </source>
</reference>
<evidence type="ECO:0000313" key="2">
    <source>
        <dbReference type="Proteomes" id="UP001549110"/>
    </source>
</evidence>
<name>A0ABV2EGM7_9CAUL</name>
<evidence type="ECO:0000313" key="1">
    <source>
        <dbReference type="EMBL" id="MET3526194.1"/>
    </source>
</evidence>
<evidence type="ECO:0008006" key="3">
    <source>
        <dbReference type="Google" id="ProtNLM"/>
    </source>
</evidence>
<dbReference type="RefSeq" id="WP_354297329.1">
    <property type="nucleotide sequence ID" value="NZ_JBEPLU010000001.1"/>
</dbReference>
<keyword evidence="2" id="KW-1185">Reference proteome</keyword>
<sequence length="265" mass="31421">MSKDNIIPMAVWNDRWKREDLLTTRPRIRRPTTVPDCFARELSQKRRYPYRLTGLPPGYEAIYRRGGWEKIDTPQIDEPGFEDLYVRLRTTFAWVLEGDRKVAAVQLREIDAELVADWCFWEAMDAHSQDLTRWAEVILSLWPPLWIELFGYGPVLEIENVWVEPRHPRPGIWKPVAHALADRIMRKSSILTAHVFPEEYNGRVPRGARTEPAFDRRRDAMMRVCEREFGLKPMPHWGKDGFMWRPRAGLERIVGKPEYRPNWEE</sequence>
<proteinExistence type="predicted"/>
<gene>
    <name evidence="1" type="ORF">ABID41_001289</name>
</gene>